<feature type="domain" description="Glycosyl transferase family 1" evidence="14">
    <location>
        <begin position="215"/>
        <end position="355"/>
    </location>
</feature>
<evidence type="ECO:0000256" key="3">
    <source>
        <dbReference type="ARBA" id="ARBA00004687"/>
    </source>
</evidence>
<evidence type="ECO:0000313" key="17">
    <source>
        <dbReference type="Proteomes" id="UP000244309"/>
    </source>
</evidence>
<dbReference type="InterPro" id="IPR013234">
    <property type="entry name" value="PIGA_GPI_anchor_biosynthesis"/>
</dbReference>
<dbReference type="FunFam" id="3.40.50.2000:FF:000026">
    <property type="entry name" value="Phosphatidylinositol N-acetylglucosaminyltransferase subunit A"/>
    <property type="match status" value="1"/>
</dbReference>
<dbReference type="GO" id="GO:0006506">
    <property type="term" value="P:GPI anchor biosynthetic process"/>
    <property type="evidence" value="ECO:0007669"/>
    <property type="project" value="UniProtKB-UniPathway"/>
</dbReference>
<keyword evidence="8" id="KW-0808">Transferase</keyword>
<comment type="similarity">
    <text evidence="4">Belongs to the glycosyltransferase group 1 family.</text>
</comment>
<dbReference type="SUPFAM" id="SSF53756">
    <property type="entry name" value="UDP-Glycosyltransferase/glycogen phosphorylase"/>
    <property type="match status" value="1"/>
</dbReference>
<dbReference type="OrthoDB" id="734129at2759"/>
<dbReference type="EC" id="2.4.1.198" evidence="5"/>
<comment type="caution">
    <text evidence="16">The sequence shown here is derived from an EMBL/GenBank/DDBJ whole genome shotgun (WGS) entry which is preliminary data.</text>
</comment>
<dbReference type="InterPro" id="IPR039507">
    <property type="entry name" value="PIG-A/GPI3"/>
</dbReference>
<evidence type="ECO:0000313" key="16">
    <source>
        <dbReference type="EMBL" id="PVH20060.1"/>
    </source>
</evidence>
<keyword evidence="7" id="KW-0328">Glycosyltransferase</keyword>
<evidence type="ECO:0000256" key="4">
    <source>
        <dbReference type="ARBA" id="ARBA00006122"/>
    </source>
</evidence>
<evidence type="ECO:0000256" key="8">
    <source>
        <dbReference type="ARBA" id="ARBA00022679"/>
    </source>
</evidence>
<reference evidence="16 17" key="1">
    <citation type="submission" date="2017-12" db="EMBL/GenBank/DDBJ databases">
        <title>Genome Sequence of a Multidrug-Resistant Candida haemulonii Isolate from a Patient with Chronic Leg Ulcers in Israel.</title>
        <authorList>
            <person name="Chow N.A."/>
            <person name="Gade L."/>
            <person name="Batra D."/>
            <person name="Rowe L.A."/>
            <person name="Ben-Ami R."/>
            <person name="Loparev V.N."/>
            <person name="Litvintseva A.P."/>
        </authorList>
    </citation>
    <scope>NUCLEOTIDE SEQUENCE [LARGE SCALE GENOMIC DNA]</scope>
    <source>
        <strain evidence="16 17">B11899</strain>
    </source>
</reference>
<evidence type="ECO:0000256" key="7">
    <source>
        <dbReference type="ARBA" id="ARBA00022676"/>
    </source>
</evidence>
<dbReference type="Proteomes" id="UP000244309">
    <property type="component" value="Unassembled WGS sequence"/>
</dbReference>
<comment type="subcellular location">
    <subcellularLocation>
        <location evidence="2">Endoplasmic reticulum membrane</location>
    </subcellularLocation>
</comment>
<dbReference type="PANTHER" id="PTHR45871:SF1">
    <property type="entry name" value="PHOSPHATIDYLINOSITOL N-ACETYLGLUCOSAMINYLTRANSFERASE SUBUNIT A"/>
    <property type="match status" value="1"/>
</dbReference>
<accession>A0A2V1APR0</accession>
<evidence type="ECO:0000256" key="5">
    <source>
        <dbReference type="ARBA" id="ARBA00012420"/>
    </source>
</evidence>
<dbReference type="GeneID" id="37007170"/>
<keyword evidence="9" id="KW-0256">Endoplasmic reticulum</keyword>
<evidence type="ECO:0000256" key="6">
    <source>
        <dbReference type="ARBA" id="ARBA00022502"/>
    </source>
</evidence>
<dbReference type="RefSeq" id="XP_025341000.1">
    <property type="nucleotide sequence ID" value="XM_025485535.1"/>
</dbReference>
<evidence type="ECO:0000256" key="1">
    <source>
        <dbReference type="ARBA" id="ARBA00003265"/>
    </source>
</evidence>
<dbReference type="InterPro" id="IPR001296">
    <property type="entry name" value="Glyco_trans_1"/>
</dbReference>
<dbReference type="Pfam" id="PF00534">
    <property type="entry name" value="Glycos_transf_1"/>
    <property type="match status" value="1"/>
</dbReference>
<dbReference type="Gene3D" id="3.40.50.2000">
    <property type="entry name" value="Glycogen Phosphorylase B"/>
    <property type="match status" value="2"/>
</dbReference>
<dbReference type="EMBL" id="PKFO01000003">
    <property type="protein sequence ID" value="PVH20060.1"/>
    <property type="molecule type" value="Genomic_DNA"/>
</dbReference>
<dbReference type="CDD" id="cd03796">
    <property type="entry name" value="GT4_PIG-A-like"/>
    <property type="match status" value="1"/>
</dbReference>
<dbReference type="UniPathway" id="UPA00196"/>
<dbReference type="FunFam" id="3.40.50.2000:FF:000053">
    <property type="entry name" value="Phosphatidylinositol N-acetylglucosaminyltransferase GPI3 subunit"/>
    <property type="match status" value="1"/>
</dbReference>
<evidence type="ECO:0000259" key="15">
    <source>
        <dbReference type="Pfam" id="PF08288"/>
    </source>
</evidence>
<dbReference type="AlphaFoldDB" id="A0A2V1APR0"/>
<evidence type="ECO:0000256" key="9">
    <source>
        <dbReference type="ARBA" id="ARBA00022824"/>
    </source>
</evidence>
<dbReference type="Pfam" id="PF08288">
    <property type="entry name" value="PIGA"/>
    <property type="match status" value="1"/>
</dbReference>
<dbReference type="PANTHER" id="PTHR45871">
    <property type="entry name" value="N-ACETYLGLUCOSAMINYL-PHOSPHATIDYLINOSITOL BIOSYNTHETIC PROTEIN"/>
    <property type="match status" value="1"/>
</dbReference>
<organism evidence="16 17">
    <name type="scientific">Candidozyma haemuli</name>
    <dbReference type="NCBI Taxonomy" id="45357"/>
    <lineage>
        <taxon>Eukaryota</taxon>
        <taxon>Fungi</taxon>
        <taxon>Dikarya</taxon>
        <taxon>Ascomycota</taxon>
        <taxon>Saccharomycotina</taxon>
        <taxon>Pichiomycetes</taxon>
        <taxon>Metschnikowiaceae</taxon>
        <taxon>Candidozyma</taxon>
    </lineage>
</organism>
<keyword evidence="13" id="KW-1133">Transmembrane helix</keyword>
<protein>
    <recommendedName>
        <fullName evidence="11">Phosphatidylinositol N-acetylglucosaminyltransferase GPI3 subunit</fullName>
        <ecNumber evidence="5">2.4.1.198</ecNumber>
    </recommendedName>
    <alternativeName>
        <fullName evidence="10">GlcNAc-PI synthesis protein</fullName>
    </alternativeName>
</protein>
<evidence type="ECO:0000259" key="14">
    <source>
        <dbReference type="Pfam" id="PF00534"/>
    </source>
</evidence>
<evidence type="ECO:0000256" key="13">
    <source>
        <dbReference type="SAM" id="Phobius"/>
    </source>
</evidence>
<dbReference type="STRING" id="45357.A0A2V1APR0"/>
<name>A0A2V1APR0_9ASCO</name>
<evidence type="ECO:0000256" key="2">
    <source>
        <dbReference type="ARBA" id="ARBA00004586"/>
    </source>
</evidence>
<dbReference type="VEuPathDB" id="FungiDB:CXQ85_001839"/>
<proteinExistence type="inferred from homology"/>
<keyword evidence="17" id="KW-1185">Reference proteome</keyword>
<sequence length="483" mass="54212">MYHETTSRSFIDQHAHYYYHAEMAKKYNIAMVCDYFYPQPGGVEFHVYHLSQKLIDLGHSVVIVTHDYGSRTGVRMLTNGLRVYYLPFLQVYRSTTFPSVFSLFPVLRNIFIREEIDIVHGHGSFSTLGCEAIFHGRTMGLRTVFTDHSLFGFADFQSVVGNKVLKFTLSDTSHVICVSHTCKENTSLRASLDPMDVSVIPNAVISADFAPSTSLKRDKSRITIVVISRLFPNKGADLLTAIVPRICEAKPNVDFLIAGDGPKFLDLEQMREKYFLQERVSLIGAVKHEQVRDVMVQGDIYLHPSLTEAFGTVIVEAASCGLYVVTTKVGGIPEVLPHHMTSFADPEEDSLVSASLKAIDLVSSGAIDTSQFHNEVAKMYSWVNIANRTQNVYQSLESKPLNKPLLERLKKYYCCGVIAGKLYVICVIVDIFILIVLEFFYPADHIDRATKWPKNPKASLKDSAEKKQHINGASDNEIDSLRP</sequence>
<comment type="function">
    <text evidence="1">Catalytic subunit in the complex catalyzing the transfer of N-acetylglucosamine from UDP-N-acetylglucosamine to phosphatidylinositol, the first step of GPI biosynthesis.</text>
</comment>
<dbReference type="GO" id="GO:0017176">
    <property type="term" value="F:phosphatidylinositol N-acetylglucosaminyltransferase activity"/>
    <property type="evidence" value="ECO:0007669"/>
    <property type="project" value="UniProtKB-EC"/>
</dbReference>
<keyword evidence="13" id="KW-0812">Transmembrane</keyword>
<feature type="compositionally biased region" description="Basic and acidic residues" evidence="12">
    <location>
        <begin position="459"/>
        <end position="468"/>
    </location>
</feature>
<evidence type="ECO:0000256" key="10">
    <source>
        <dbReference type="ARBA" id="ARBA00032160"/>
    </source>
</evidence>
<evidence type="ECO:0000256" key="12">
    <source>
        <dbReference type="SAM" id="MobiDB-lite"/>
    </source>
</evidence>
<keyword evidence="6" id="KW-0337">GPI-anchor biosynthesis</keyword>
<keyword evidence="13" id="KW-0472">Membrane</keyword>
<feature type="region of interest" description="Disordered" evidence="12">
    <location>
        <begin position="454"/>
        <end position="483"/>
    </location>
</feature>
<feature type="transmembrane region" description="Helical" evidence="13">
    <location>
        <begin position="422"/>
        <end position="441"/>
    </location>
</feature>
<evidence type="ECO:0000256" key="11">
    <source>
        <dbReference type="ARBA" id="ARBA00068617"/>
    </source>
</evidence>
<feature type="domain" description="PIGA GPI anchor biosynthesis" evidence="15">
    <location>
        <begin position="66"/>
        <end position="155"/>
    </location>
</feature>
<dbReference type="GO" id="GO:0000506">
    <property type="term" value="C:glycosylphosphatidylinositol-N-acetylglucosaminyltransferase (GPI-GnT) complex"/>
    <property type="evidence" value="ECO:0007669"/>
    <property type="project" value="InterPro"/>
</dbReference>
<comment type="pathway">
    <text evidence="3">Glycolipid biosynthesis; glycosylphosphatidylinositol-anchor biosynthesis.</text>
</comment>
<gene>
    <name evidence="16" type="ORF">CXQ85_001839</name>
</gene>